<evidence type="ECO:0000259" key="1">
    <source>
        <dbReference type="PROSITE" id="PS50994"/>
    </source>
</evidence>
<dbReference type="InterPro" id="IPR001584">
    <property type="entry name" value="Integrase_cat-core"/>
</dbReference>
<dbReference type="Pfam" id="PF17921">
    <property type="entry name" value="Integrase_H2C2"/>
    <property type="match status" value="1"/>
</dbReference>
<keyword evidence="2" id="KW-0695">RNA-directed DNA polymerase</keyword>
<accession>A0ABQ5GEB2</accession>
<dbReference type="EMBL" id="BQNB010018372">
    <property type="protein sequence ID" value="GJT73668.1"/>
    <property type="molecule type" value="Genomic_DNA"/>
</dbReference>
<dbReference type="InterPro" id="IPR036397">
    <property type="entry name" value="RNaseH_sf"/>
</dbReference>
<evidence type="ECO:0000313" key="3">
    <source>
        <dbReference type="Proteomes" id="UP001151760"/>
    </source>
</evidence>
<dbReference type="PROSITE" id="PS50994">
    <property type="entry name" value="INTEGRASE"/>
    <property type="match status" value="1"/>
</dbReference>
<keyword evidence="3" id="KW-1185">Reference proteome</keyword>
<dbReference type="PANTHER" id="PTHR45835:SF99">
    <property type="entry name" value="CHROMO DOMAIN-CONTAINING PROTEIN-RELATED"/>
    <property type="match status" value="1"/>
</dbReference>
<evidence type="ECO:0000313" key="2">
    <source>
        <dbReference type="EMBL" id="GJT73668.1"/>
    </source>
</evidence>
<keyword evidence="2" id="KW-0808">Transferase</keyword>
<proteinExistence type="predicted"/>
<comment type="caution">
    <text evidence="2">The sequence shown here is derived from an EMBL/GenBank/DDBJ whole genome shotgun (WGS) entry which is preliminary data.</text>
</comment>
<sequence>MDEAHTKRYSVHPGADKMYYDLQDMYWWPGMKKEIAIYVNKCLTCAKVKAKHQRPSGLLQQPEIPEWKWEKIAMDFIIKLPRSSSGHDAIWVIVDRLTKSAHFLAIREDYSMEKLARLYIDEIVARHGVPISIISDRDGWTAVLTAVTTADAICQMAKTNLQVSLRDNPAIHTLIECV</sequence>
<gene>
    <name evidence="2" type="ORF">Tco_1032954</name>
</gene>
<reference evidence="2" key="1">
    <citation type="journal article" date="2022" name="Int. J. Mol. Sci.">
        <title>Draft Genome of Tanacetum Coccineum: Genomic Comparison of Closely Related Tanacetum-Family Plants.</title>
        <authorList>
            <person name="Yamashiro T."/>
            <person name="Shiraishi A."/>
            <person name="Nakayama K."/>
            <person name="Satake H."/>
        </authorList>
    </citation>
    <scope>NUCLEOTIDE SEQUENCE</scope>
</reference>
<dbReference type="Proteomes" id="UP001151760">
    <property type="component" value="Unassembled WGS sequence"/>
</dbReference>
<feature type="domain" description="Integrase catalytic" evidence="1">
    <location>
        <begin position="61"/>
        <end position="178"/>
    </location>
</feature>
<dbReference type="InterPro" id="IPR041588">
    <property type="entry name" value="Integrase_H2C2"/>
</dbReference>
<organism evidence="2 3">
    <name type="scientific">Tanacetum coccineum</name>
    <dbReference type="NCBI Taxonomy" id="301880"/>
    <lineage>
        <taxon>Eukaryota</taxon>
        <taxon>Viridiplantae</taxon>
        <taxon>Streptophyta</taxon>
        <taxon>Embryophyta</taxon>
        <taxon>Tracheophyta</taxon>
        <taxon>Spermatophyta</taxon>
        <taxon>Magnoliopsida</taxon>
        <taxon>eudicotyledons</taxon>
        <taxon>Gunneridae</taxon>
        <taxon>Pentapetalae</taxon>
        <taxon>asterids</taxon>
        <taxon>campanulids</taxon>
        <taxon>Asterales</taxon>
        <taxon>Asteraceae</taxon>
        <taxon>Asteroideae</taxon>
        <taxon>Anthemideae</taxon>
        <taxon>Anthemidinae</taxon>
        <taxon>Tanacetum</taxon>
    </lineage>
</organism>
<dbReference type="PANTHER" id="PTHR45835">
    <property type="entry name" value="YALI0A06105P"/>
    <property type="match status" value="1"/>
</dbReference>
<dbReference type="InterPro" id="IPR012337">
    <property type="entry name" value="RNaseH-like_sf"/>
</dbReference>
<protein>
    <submittedName>
        <fullName evidence="2">Reverse transcriptase domain-containing protein</fullName>
    </submittedName>
</protein>
<dbReference type="Gene3D" id="3.30.420.10">
    <property type="entry name" value="Ribonuclease H-like superfamily/Ribonuclease H"/>
    <property type="match status" value="1"/>
</dbReference>
<dbReference type="Gene3D" id="1.10.340.70">
    <property type="match status" value="1"/>
</dbReference>
<keyword evidence="2" id="KW-0548">Nucleotidyltransferase</keyword>
<dbReference type="SUPFAM" id="SSF53098">
    <property type="entry name" value="Ribonuclease H-like"/>
    <property type="match status" value="1"/>
</dbReference>
<reference evidence="2" key="2">
    <citation type="submission" date="2022-01" db="EMBL/GenBank/DDBJ databases">
        <authorList>
            <person name="Yamashiro T."/>
            <person name="Shiraishi A."/>
            <person name="Satake H."/>
            <person name="Nakayama K."/>
        </authorList>
    </citation>
    <scope>NUCLEOTIDE SEQUENCE</scope>
</reference>
<name>A0ABQ5GEB2_9ASTR</name>
<dbReference type="GO" id="GO:0003964">
    <property type="term" value="F:RNA-directed DNA polymerase activity"/>
    <property type="evidence" value="ECO:0007669"/>
    <property type="project" value="UniProtKB-KW"/>
</dbReference>